<reference evidence="1 2" key="1">
    <citation type="submission" date="2015-03" db="EMBL/GenBank/DDBJ databases">
        <authorList>
            <consortium name="Pathogen Informatics"/>
        </authorList>
    </citation>
    <scope>NUCLEOTIDE SEQUENCE [LARGE SCALE GENOMIC DNA]</scope>
    <source>
        <strain evidence="1 2">3476</strain>
    </source>
</reference>
<gene>
    <name evidence="1" type="ORF">ERS008202_01559</name>
</gene>
<protein>
    <submittedName>
        <fullName evidence="1">Uncharacterized protein</fullName>
    </submittedName>
</protein>
<dbReference type="EMBL" id="CQPC01000015">
    <property type="protein sequence ID" value="CNT97416.1"/>
    <property type="molecule type" value="Genomic_DNA"/>
</dbReference>
<sequence>MRITTPSVTKGNADVSHDWRARSTSLASFTTREYFFVRLNPALASWLNLSGIFAGPSGHAQIKIPNEFSAEALSWRINIPATFERAFIPPIRCWICPSRCRKISPCNTALASAPCVDCGIEGIRRIFGVQSSPCSPLPRLIALASLPF</sequence>
<name>A0A655C6X6_SALET</name>
<accession>A0A655C6X6</accession>
<evidence type="ECO:0000313" key="1">
    <source>
        <dbReference type="EMBL" id="CNT97416.1"/>
    </source>
</evidence>
<organism evidence="1 2">
    <name type="scientific">Salmonella enterica subsp. enterica serovar Bovismorbificans</name>
    <dbReference type="NCBI Taxonomy" id="58097"/>
    <lineage>
        <taxon>Bacteria</taxon>
        <taxon>Pseudomonadati</taxon>
        <taxon>Pseudomonadota</taxon>
        <taxon>Gammaproteobacteria</taxon>
        <taxon>Enterobacterales</taxon>
        <taxon>Enterobacteriaceae</taxon>
        <taxon>Salmonella</taxon>
    </lineage>
</organism>
<dbReference type="AlphaFoldDB" id="A0A655C6X6"/>
<evidence type="ECO:0000313" key="2">
    <source>
        <dbReference type="Proteomes" id="UP000039541"/>
    </source>
</evidence>
<dbReference type="Proteomes" id="UP000039541">
    <property type="component" value="Unassembled WGS sequence"/>
</dbReference>
<proteinExistence type="predicted"/>